<protein>
    <submittedName>
        <fullName evidence="1">Uncharacterized protein</fullName>
    </submittedName>
</protein>
<dbReference type="Proteomes" id="UP000054995">
    <property type="component" value="Unassembled WGS sequence"/>
</dbReference>
<dbReference type="OrthoDB" id="10442387at2759"/>
<accession>A0A0V1G3I1</accession>
<reference evidence="1 2" key="1">
    <citation type="submission" date="2015-01" db="EMBL/GenBank/DDBJ databases">
        <title>Evolution of Trichinella species and genotypes.</title>
        <authorList>
            <person name="Korhonen P.K."/>
            <person name="Edoardo P."/>
            <person name="Giuseppe L.R."/>
            <person name="Gasser R.B."/>
        </authorList>
    </citation>
    <scope>NUCLEOTIDE SEQUENCE [LARGE SCALE GENOMIC DNA]</scope>
    <source>
        <strain evidence="1">ISS470</strain>
    </source>
</reference>
<organism evidence="1 2">
    <name type="scientific">Trichinella pseudospiralis</name>
    <name type="common">Parasitic roundworm</name>
    <dbReference type="NCBI Taxonomy" id="6337"/>
    <lineage>
        <taxon>Eukaryota</taxon>
        <taxon>Metazoa</taxon>
        <taxon>Ecdysozoa</taxon>
        <taxon>Nematoda</taxon>
        <taxon>Enoplea</taxon>
        <taxon>Dorylaimia</taxon>
        <taxon>Trichinellida</taxon>
        <taxon>Trichinellidae</taxon>
        <taxon>Trichinella</taxon>
    </lineage>
</organism>
<evidence type="ECO:0000313" key="1">
    <source>
        <dbReference type="EMBL" id="KRY92795.1"/>
    </source>
</evidence>
<dbReference type="EMBL" id="JYDT01000005">
    <property type="protein sequence ID" value="KRY92795.1"/>
    <property type="molecule type" value="Genomic_DNA"/>
</dbReference>
<proteinExistence type="predicted"/>
<gene>
    <name evidence="1" type="ORF">T4D_1704</name>
</gene>
<comment type="caution">
    <text evidence="1">The sequence shown here is derived from an EMBL/GenBank/DDBJ whole genome shotgun (WGS) entry which is preliminary data.</text>
</comment>
<keyword evidence="2" id="KW-1185">Reference proteome</keyword>
<sequence length="91" mass="10004">MRSLQPTTFVDFKTTKHGKGKEGAANRKLVYGCPSSAIPDACFSLANWSGYVWTCPDFRFHASTVQHSVRITQNLSKHTMPEATIVTICAG</sequence>
<evidence type="ECO:0000313" key="2">
    <source>
        <dbReference type="Proteomes" id="UP000054995"/>
    </source>
</evidence>
<name>A0A0V1G3I1_TRIPS</name>